<reference evidence="2 3" key="1">
    <citation type="submission" date="2020-01" db="EMBL/GenBank/DDBJ databases">
        <title>Genomic analysis of Aminipila sp. CBA3637.</title>
        <authorList>
            <person name="Kim Y.B."/>
            <person name="Roh S.W."/>
        </authorList>
    </citation>
    <scope>NUCLEOTIDE SEQUENCE [LARGE SCALE GENOMIC DNA]</scope>
    <source>
        <strain evidence="2 3">CBA3637</strain>
    </source>
</reference>
<evidence type="ECO:0000256" key="1">
    <source>
        <dbReference type="SAM" id="Phobius"/>
    </source>
</evidence>
<keyword evidence="3" id="KW-1185">Reference proteome</keyword>
<dbReference type="Proteomes" id="UP000463883">
    <property type="component" value="Chromosome"/>
</dbReference>
<keyword evidence="1" id="KW-1133">Transmembrane helix</keyword>
<evidence type="ECO:0000313" key="3">
    <source>
        <dbReference type="Proteomes" id="UP000463883"/>
    </source>
</evidence>
<dbReference type="EMBL" id="CP047591">
    <property type="protein sequence ID" value="QHI73486.1"/>
    <property type="molecule type" value="Genomic_DNA"/>
</dbReference>
<feature type="transmembrane region" description="Helical" evidence="1">
    <location>
        <begin position="20"/>
        <end position="41"/>
    </location>
</feature>
<dbReference type="AlphaFoldDB" id="A0A6P1MP82"/>
<keyword evidence="1" id="KW-0812">Transmembrane</keyword>
<name>A0A6P1MP82_9FIRM</name>
<organism evidence="2 3">
    <name type="scientific">Aminipila terrae</name>
    <dbReference type="NCBI Taxonomy" id="2697030"/>
    <lineage>
        <taxon>Bacteria</taxon>
        <taxon>Bacillati</taxon>
        <taxon>Bacillota</taxon>
        <taxon>Clostridia</taxon>
        <taxon>Peptostreptococcales</taxon>
        <taxon>Anaerovoracaceae</taxon>
        <taxon>Aminipila</taxon>
    </lineage>
</organism>
<feature type="transmembrane region" description="Helical" evidence="1">
    <location>
        <begin position="47"/>
        <end position="66"/>
    </location>
</feature>
<keyword evidence="1" id="KW-0472">Membrane</keyword>
<protein>
    <submittedName>
        <fullName evidence="2">Uncharacterized protein</fullName>
    </submittedName>
</protein>
<dbReference type="KEGG" id="amic:Ami3637_14855"/>
<accession>A0A6P1MP82</accession>
<sequence>MKKDIGFEICYWNLSYRRKFIRTLWITPFAISVSLLVWHVYHSKILTVGYLIIITVIGVIQAIYVYRKWKNELPERANC</sequence>
<evidence type="ECO:0000313" key="2">
    <source>
        <dbReference type="EMBL" id="QHI73486.1"/>
    </source>
</evidence>
<gene>
    <name evidence="2" type="ORF">Ami3637_14855</name>
</gene>
<proteinExistence type="predicted"/>
<dbReference type="RefSeq" id="WP_162363251.1">
    <property type="nucleotide sequence ID" value="NZ_CP047591.1"/>
</dbReference>